<feature type="domain" description="Peptidase M1 membrane alanine aminopeptidase" evidence="12">
    <location>
        <begin position="278"/>
        <end position="495"/>
    </location>
</feature>
<keyword evidence="5 11" id="KW-0378">Hydrolase</keyword>
<dbReference type="InterPro" id="IPR014782">
    <property type="entry name" value="Peptidase_M1_dom"/>
</dbReference>
<feature type="domain" description="ERAP1-like C-terminal" evidence="13">
    <location>
        <begin position="578"/>
        <end position="897"/>
    </location>
</feature>
<evidence type="ECO:0000256" key="11">
    <source>
        <dbReference type="RuleBase" id="RU364040"/>
    </source>
</evidence>
<dbReference type="EMBL" id="MTSL01000014">
    <property type="protein sequence ID" value="PJF20032.1"/>
    <property type="molecule type" value="Genomic_DNA"/>
</dbReference>
<protein>
    <recommendedName>
        <fullName evidence="11">Aminopeptidase</fullName>
        <ecNumber evidence="11">3.4.11.-</ecNumber>
    </recommendedName>
</protein>
<dbReference type="GO" id="GO:0070006">
    <property type="term" value="F:metalloaminopeptidase activity"/>
    <property type="evidence" value="ECO:0007669"/>
    <property type="project" value="TreeGrafter"/>
</dbReference>
<dbReference type="PANTHER" id="PTHR11533">
    <property type="entry name" value="PROTEASE M1 ZINC METALLOPROTEASE"/>
    <property type="match status" value="1"/>
</dbReference>
<keyword evidence="11" id="KW-0812">Transmembrane</keyword>
<dbReference type="FunFam" id="1.25.50.20:FF:000002">
    <property type="entry name" value="Aminopeptidase"/>
    <property type="match status" value="1"/>
</dbReference>
<evidence type="ECO:0000256" key="10">
    <source>
        <dbReference type="PIRSR" id="PIRSR634016-4"/>
    </source>
</evidence>
<evidence type="ECO:0000256" key="6">
    <source>
        <dbReference type="ARBA" id="ARBA00022833"/>
    </source>
</evidence>
<evidence type="ECO:0000259" key="13">
    <source>
        <dbReference type="Pfam" id="PF11838"/>
    </source>
</evidence>
<dbReference type="GO" id="GO:0006508">
    <property type="term" value="P:proteolysis"/>
    <property type="evidence" value="ECO:0007669"/>
    <property type="project" value="UniProtKB-KW"/>
</dbReference>
<evidence type="ECO:0000259" key="14">
    <source>
        <dbReference type="Pfam" id="PF17900"/>
    </source>
</evidence>
<keyword evidence="6 9" id="KW-0862">Zinc</keyword>
<organism evidence="15 16">
    <name type="scientific">Paramicrosporidium saccamoebae</name>
    <dbReference type="NCBI Taxonomy" id="1246581"/>
    <lineage>
        <taxon>Eukaryota</taxon>
        <taxon>Fungi</taxon>
        <taxon>Fungi incertae sedis</taxon>
        <taxon>Cryptomycota</taxon>
        <taxon>Cryptomycota incertae sedis</taxon>
        <taxon>Paramicrosporidium</taxon>
    </lineage>
</organism>
<keyword evidence="3 11" id="KW-0645">Protease</keyword>
<dbReference type="Gene3D" id="2.60.40.1910">
    <property type="match status" value="1"/>
</dbReference>
<dbReference type="Gene3D" id="1.10.390.10">
    <property type="entry name" value="Neutral Protease Domain 2"/>
    <property type="match status" value="1"/>
</dbReference>
<dbReference type="GO" id="GO:0042277">
    <property type="term" value="F:peptide binding"/>
    <property type="evidence" value="ECO:0007669"/>
    <property type="project" value="TreeGrafter"/>
</dbReference>
<keyword evidence="11" id="KW-1133">Transmembrane helix</keyword>
<dbReference type="CDD" id="cd09601">
    <property type="entry name" value="M1_APN-Q_like"/>
    <property type="match status" value="1"/>
</dbReference>
<gene>
    <name evidence="15" type="ORF">PSACC_00151</name>
</gene>
<evidence type="ECO:0000256" key="7">
    <source>
        <dbReference type="ARBA" id="ARBA00023049"/>
    </source>
</evidence>
<dbReference type="Proteomes" id="UP000240830">
    <property type="component" value="Unassembled WGS sequence"/>
</dbReference>
<evidence type="ECO:0000256" key="1">
    <source>
        <dbReference type="ARBA" id="ARBA00010136"/>
    </source>
</evidence>
<dbReference type="GO" id="GO:0008270">
    <property type="term" value="F:zinc ion binding"/>
    <property type="evidence" value="ECO:0007669"/>
    <property type="project" value="UniProtKB-UniRule"/>
</dbReference>
<evidence type="ECO:0000256" key="8">
    <source>
        <dbReference type="PIRSR" id="PIRSR634016-1"/>
    </source>
</evidence>
<keyword evidence="11" id="KW-0472">Membrane</keyword>
<dbReference type="InterPro" id="IPR042097">
    <property type="entry name" value="Aminopeptidase_N-like_N_sf"/>
</dbReference>
<dbReference type="PANTHER" id="PTHR11533:SF174">
    <property type="entry name" value="PUROMYCIN-SENSITIVE AMINOPEPTIDASE-RELATED"/>
    <property type="match status" value="1"/>
</dbReference>
<dbReference type="EC" id="3.4.11.-" evidence="11"/>
<feature type="binding site" evidence="9">
    <location>
        <position position="350"/>
    </location>
    <ligand>
        <name>Zn(2+)</name>
        <dbReference type="ChEBI" id="CHEBI:29105"/>
        <note>catalytic</note>
    </ligand>
</feature>
<evidence type="ECO:0000313" key="15">
    <source>
        <dbReference type="EMBL" id="PJF20032.1"/>
    </source>
</evidence>
<name>A0A2H9TQM6_9FUNG</name>
<comment type="similarity">
    <text evidence="1 11">Belongs to the peptidase M1 family.</text>
</comment>
<dbReference type="InterPro" id="IPR001930">
    <property type="entry name" value="Peptidase_M1"/>
</dbReference>
<feature type="domain" description="Aminopeptidase N-like N-terminal" evidence="14">
    <location>
        <begin position="63"/>
        <end position="243"/>
    </location>
</feature>
<keyword evidence="2 11" id="KW-0031">Aminopeptidase</keyword>
<sequence length="922" mass="103727">METNSSRRIAFLLAAAVGVLAALFKFVLFSYVALKMTVSCAHKKLNVTDAFLDRDVLPTNVRPINYDLHVEPDMTNFVFDGRVKLNSKELAIKSAVVITSDEYAHRLAIDHFREINAQHSFDTVKEVLTLALPKTLKSGSNVVVDIEYSGIINDKMAGFYRSSYVDKKSGATTYMGATQFESTDARQALPCWDEPAVKATFDVTLVIPEGQVGLSNMDITSSETSNGKTTLKFRRTPIMSTYLLAWVVGDLESIETTNKHGVTVRVFSTKGDIHQGKFALDVASRTLDFFTDYFDIKYPLPKMDMVAIPDFSAGAMENWGLVTYRTAYLLFDEKNSSLKTKQNVAYVVGHELAHQWFGNLVTMEWWSDLWLNEGFATWVGWLAADHLFPEWDIWTEFVVDDCQAGLRLDGLRSSHPIEVPVKNPAEISQIFDSISYSKGASVIRMLVTYLGEETFQKGLRKYLKKHQYQNAKTQDLWFSLSEASGQSVNDIMNAWTRIIGYPVVNVETEMKDSFVDVKLTQDRFLNSGNATPDENTTVWNIPLRIGTDKEDLVALSDGNQLLKTKTGNVMIPNDISYFKLNMGQAGFYRVNYPPEWLEKLGAAVRENKIYASDRIGLVSDAFALSVSGRLSLTSVLSLLKNFQDESDYLVWGEISSQLSQLLSVWWEQPSEDQDHLKAFVAELYAHQAEKLGFDFKSDESDKIKLLRPLIIGMAGKCGNPKVIEEARKRFADFVAGNEDVLHPNLRGTVYSMVIREGGKEEYDSVLRLYETLTVADQKLAALGALGSSRVSNVIEDALELTKNDKIVRSQDVIYITRTTGANPMARRATWEFVKSNWDFFYRRYGLGGGISLLGRIVSTAAQGFSSEKDAEAVEAFYKDKETSTFDRTLQQTLEGIRTNARWLDANKQAVAQWLRVNVKRVL</sequence>
<dbReference type="InterPro" id="IPR050344">
    <property type="entry name" value="Peptidase_M1_aminopeptidases"/>
</dbReference>
<dbReference type="FunFam" id="2.60.40.1730:FF:000002">
    <property type="entry name" value="Aminopeptidase"/>
    <property type="match status" value="1"/>
</dbReference>
<feature type="transmembrane region" description="Helical" evidence="11">
    <location>
        <begin position="12"/>
        <end position="34"/>
    </location>
</feature>
<dbReference type="InterPro" id="IPR027268">
    <property type="entry name" value="Peptidase_M4/M1_CTD_sf"/>
</dbReference>
<dbReference type="SUPFAM" id="SSF55486">
    <property type="entry name" value="Metalloproteases ('zincins'), catalytic domain"/>
    <property type="match status" value="1"/>
</dbReference>
<reference evidence="15 16" key="1">
    <citation type="submission" date="2016-10" db="EMBL/GenBank/DDBJ databases">
        <title>The genome of Paramicrosporidium saccamoebae is the missing link in understanding Cryptomycota and Microsporidia evolution.</title>
        <authorList>
            <person name="Quandt C.A."/>
            <person name="Beaudet D."/>
            <person name="Corsaro D."/>
            <person name="Michel R."/>
            <person name="Corradi N."/>
            <person name="James T."/>
        </authorList>
    </citation>
    <scope>NUCLEOTIDE SEQUENCE [LARGE SCALE GENOMIC DNA]</scope>
    <source>
        <strain evidence="15 16">KSL3</strain>
    </source>
</reference>
<evidence type="ECO:0000256" key="9">
    <source>
        <dbReference type="PIRSR" id="PIRSR634016-3"/>
    </source>
</evidence>
<keyword evidence="16" id="KW-1185">Reference proteome</keyword>
<dbReference type="PRINTS" id="PR00756">
    <property type="entry name" value="ALADIPTASE"/>
</dbReference>
<dbReference type="GO" id="GO:0005737">
    <property type="term" value="C:cytoplasm"/>
    <property type="evidence" value="ECO:0007669"/>
    <property type="project" value="TreeGrafter"/>
</dbReference>
<dbReference type="GO" id="GO:0005615">
    <property type="term" value="C:extracellular space"/>
    <property type="evidence" value="ECO:0007669"/>
    <property type="project" value="TreeGrafter"/>
</dbReference>
<dbReference type="Gene3D" id="2.60.40.1730">
    <property type="entry name" value="tricorn interacting facor f3 domain"/>
    <property type="match status" value="1"/>
</dbReference>
<dbReference type="SUPFAM" id="SSF63737">
    <property type="entry name" value="Leukotriene A4 hydrolase N-terminal domain"/>
    <property type="match status" value="1"/>
</dbReference>
<dbReference type="InterPro" id="IPR034016">
    <property type="entry name" value="M1_APN-typ"/>
</dbReference>
<accession>A0A2H9TQM6</accession>
<proteinExistence type="inferred from homology"/>
<feature type="active site" description="Proton acceptor" evidence="8">
    <location>
        <position position="351"/>
    </location>
</feature>
<evidence type="ECO:0000259" key="12">
    <source>
        <dbReference type="Pfam" id="PF01433"/>
    </source>
</evidence>
<dbReference type="Pfam" id="PF17900">
    <property type="entry name" value="Peptidase_M1_N"/>
    <property type="match status" value="1"/>
</dbReference>
<dbReference type="Pfam" id="PF11838">
    <property type="entry name" value="ERAP1_C"/>
    <property type="match status" value="1"/>
</dbReference>
<evidence type="ECO:0000313" key="16">
    <source>
        <dbReference type="Proteomes" id="UP000240830"/>
    </source>
</evidence>
<dbReference type="Gene3D" id="1.25.50.20">
    <property type="match status" value="1"/>
</dbReference>
<dbReference type="AlphaFoldDB" id="A0A2H9TQM6"/>
<comment type="caution">
    <text evidence="15">The sequence shown here is derived from an EMBL/GenBank/DDBJ whole genome shotgun (WGS) entry which is preliminary data.</text>
</comment>
<feature type="site" description="Transition state stabilizer" evidence="10">
    <location>
        <position position="436"/>
    </location>
</feature>
<dbReference type="STRING" id="1246581.A0A2H9TQM6"/>
<evidence type="ECO:0000256" key="5">
    <source>
        <dbReference type="ARBA" id="ARBA00022801"/>
    </source>
</evidence>
<dbReference type="FunFam" id="1.10.390.10:FF:000001">
    <property type="entry name" value="Aminopeptidase"/>
    <property type="match status" value="1"/>
</dbReference>
<feature type="binding site" evidence="9">
    <location>
        <position position="354"/>
    </location>
    <ligand>
        <name>Zn(2+)</name>
        <dbReference type="ChEBI" id="CHEBI:29105"/>
        <note>catalytic</note>
    </ligand>
</feature>
<dbReference type="OrthoDB" id="10031169at2759"/>
<evidence type="ECO:0000256" key="2">
    <source>
        <dbReference type="ARBA" id="ARBA00022438"/>
    </source>
</evidence>
<keyword evidence="4 9" id="KW-0479">Metal-binding</keyword>
<feature type="binding site" evidence="9">
    <location>
        <position position="373"/>
    </location>
    <ligand>
        <name>Zn(2+)</name>
        <dbReference type="ChEBI" id="CHEBI:29105"/>
        <note>catalytic</note>
    </ligand>
</feature>
<comment type="cofactor">
    <cofactor evidence="9 11">
        <name>Zn(2+)</name>
        <dbReference type="ChEBI" id="CHEBI:29105"/>
    </cofactor>
    <text evidence="9 11">Binds 1 zinc ion per subunit.</text>
</comment>
<dbReference type="InterPro" id="IPR024571">
    <property type="entry name" value="ERAP1-like_C_dom"/>
</dbReference>
<dbReference type="GO" id="GO:0043171">
    <property type="term" value="P:peptide catabolic process"/>
    <property type="evidence" value="ECO:0007669"/>
    <property type="project" value="TreeGrafter"/>
</dbReference>
<dbReference type="Pfam" id="PF01433">
    <property type="entry name" value="Peptidase_M1"/>
    <property type="match status" value="1"/>
</dbReference>
<dbReference type="InterPro" id="IPR045357">
    <property type="entry name" value="Aminopeptidase_N-like_N"/>
</dbReference>
<evidence type="ECO:0000256" key="3">
    <source>
        <dbReference type="ARBA" id="ARBA00022670"/>
    </source>
</evidence>
<dbReference type="GO" id="GO:0016020">
    <property type="term" value="C:membrane"/>
    <property type="evidence" value="ECO:0007669"/>
    <property type="project" value="TreeGrafter"/>
</dbReference>
<keyword evidence="7 11" id="KW-0482">Metalloprotease</keyword>
<evidence type="ECO:0000256" key="4">
    <source>
        <dbReference type="ARBA" id="ARBA00022723"/>
    </source>
</evidence>